<reference evidence="2 3" key="1">
    <citation type="submission" date="2024-01" db="EMBL/GenBank/DDBJ databases">
        <title>The genomes of 5 underutilized Papilionoideae crops provide insights into root nodulation and disease resistanc.</title>
        <authorList>
            <person name="Jiang F."/>
        </authorList>
    </citation>
    <scope>NUCLEOTIDE SEQUENCE [LARGE SCALE GENOMIC DNA]</scope>
    <source>
        <strain evidence="2">LVBAO_FW01</strain>
        <tissue evidence="2">Leaves</tissue>
    </source>
</reference>
<gene>
    <name evidence="2" type="ORF">VNO77_28661</name>
</gene>
<comment type="caution">
    <text evidence="2">The sequence shown here is derived from an EMBL/GenBank/DDBJ whole genome shotgun (WGS) entry which is preliminary data.</text>
</comment>
<keyword evidence="1" id="KW-1133">Transmembrane helix</keyword>
<accession>A0AAN9KXG1</accession>
<feature type="transmembrane region" description="Helical" evidence="1">
    <location>
        <begin position="21"/>
        <end position="39"/>
    </location>
</feature>
<dbReference type="EMBL" id="JAYMYQ010000006">
    <property type="protein sequence ID" value="KAK7324806.1"/>
    <property type="molecule type" value="Genomic_DNA"/>
</dbReference>
<evidence type="ECO:0000256" key="1">
    <source>
        <dbReference type="SAM" id="Phobius"/>
    </source>
</evidence>
<proteinExistence type="predicted"/>
<evidence type="ECO:0000313" key="2">
    <source>
        <dbReference type="EMBL" id="KAK7324806.1"/>
    </source>
</evidence>
<dbReference type="AlphaFoldDB" id="A0AAN9KXG1"/>
<organism evidence="2 3">
    <name type="scientific">Canavalia gladiata</name>
    <name type="common">Sword bean</name>
    <name type="synonym">Dolichos gladiatus</name>
    <dbReference type="NCBI Taxonomy" id="3824"/>
    <lineage>
        <taxon>Eukaryota</taxon>
        <taxon>Viridiplantae</taxon>
        <taxon>Streptophyta</taxon>
        <taxon>Embryophyta</taxon>
        <taxon>Tracheophyta</taxon>
        <taxon>Spermatophyta</taxon>
        <taxon>Magnoliopsida</taxon>
        <taxon>eudicotyledons</taxon>
        <taxon>Gunneridae</taxon>
        <taxon>Pentapetalae</taxon>
        <taxon>rosids</taxon>
        <taxon>fabids</taxon>
        <taxon>Fabales</taxon>
        <taxon>Fabaceae</taxon>
        <taxon>Papilionoideae</taxon>
        <taxon>50 kb inversion clade</taxon>
        <taxon>NPAAA clade</taxon>
        <taxon>indigoferoid/millettioid clade</taxon>
        <taxon>Phaseoleae</taxon>
        <taxon>Canavalia</taxon>
    </lineage>
</organism>
<dbReference type="Proteomes" id="UP001367508">
    <property type="component" value="Unassembled WGS sequence"/>
</dbReference>
<evidence type="ECO:0000313" key="3">
    <source>
        <dbReference type="Proteomes" id="UP001367508"/>
    </source>
</evidence>
<sequence length="68" mass="8150">MPSICMLYIYIYIYIFKKFEMGIILNQFCLFFNFVYYFGQCCHCSLLFSFTLFICSPFPLSLFASIFP</sequence>
<keyword evidence="1" id="KW-0812">Transmembrane</keyword>
<keyword evidence="1" id="KW-0472">Membrane</keyword>
<protein>
    <submittedName>
        <fullName evidence="2">Uncharacterized protein</fullName>
    </submittedName>
</protein>
<keyword evidence="3" id="KW-1185">Reference proteome</keyword>
<name>A0AAN9KXG1_CANGL</name>
<feature type="transmembrane region" description="Helical" evidence="1">
    <location>
        <begin position="45"/>
        <end position="67"/>
    </location>
</feature>